<sequence length="248" mass="25277">MGGVVVKRSSWRLVVPAATALAAFGLVEWQANAAPPLPGTPPAAATAEPARVSDPSPPPEPAAGTGGDPLTTGELARARAAALTPRLAAGARDVTGAAGPEYLSAETAADGATRQAEVYYYDYRADRLVKQVVDLATGRVTGSYSATGMQPPAARREVDAALGLLLAGPFAADLRDGYAAATGRPFAGAADVVVTAHVYRARPADTTGARACGVHRCLQLVAQAGDGPFIDLDHLIIDLSGRSIARLS</sequence>
<organism evidence="3 4">
    <name type="scientific">Actinoplanes digitatis</name>
    <dbReference type="NCBI Taxonomy" id="1868"/>
    <lineage>
        <taxon>Bacteria</taxon>
        <taxon>Bacillati</taxon>
        <taxon>Actinomycetota</taxon>
        <taxon>Actinomycetes</taxon>
        <taxon>Micromonosporales</taxon>
        <taxon>Micromonosporaceae</taxon>
        <taxon>Actinoplanes</taxon>
    </lineage>
</organism>
<evidence type="ECO:0000313" key="4">
    <source>
        <dbReference type="Proteomes" id="UP000578112"/>
    </source>
</evidence>
<keyword evidence="2" id="KW-0732">Signal</keyword>
<feature type="chain" id="PRO_5030870065" description="Tat pathway signal sequence domain protein" evidence="2">
    <location>
        <begin position="34"/>
        <end position="248"/>
    </location>
</feature>
<feature type="region of interest" description="Disordered" evidence="1">
    <location>
        <begin position="37"/>
        <end position="72"/>
    </location>
</feature>
<protein>
    <recommendedName>
        <fullName evidence="5">Tat pathway signal sequence domain protein</fullName>
    </recommendedName>
</protein>
<evidence type="ECO:0000256" key="1">
    <source>
        <dbReference type="SAM" id="MobiDB-lite"/>
    </source>
</evidence>
<reference evidence="3 4" key="1">
    <citation type="submission" date="2020-08" db="EMBL/GenBank/DDBJ databases">
        <title>Sequencing the genomes of 1000 actinobacteria strains.</title>
        <authorList>
            <person name="Klenk H.-P."/>
        </authorList>
    </citation>
    <scope>NUCLEOTIDE SEQUENCE [LARGE SCALE GENOMIC DNA]</scope>
    <source>
        <strain evidence="3 4">DSM 43149</strain>
    </source>
</reference>
<dbReference type="AlphaFoldDB" id="A0A7W7MQU1"/>
<gene>
    <name evidence="3" type="ORF">BJ971_003310</name>
</gene>
<keyword evidence="4" id="KW-1185">Reference proteome</keyword>
<name>A0A7W7MQU1_9ACTN</name>
<dbReference type="EMBL" id="JACHNH010000001">
    <property type="protein sequence ID" value="MBB4762754.1"/>
    <property type="molecule type" value="Genomic_DNA"/>
</dbReference>
<evidence type="ECO:0000313" key="3">
    <source>
        <dbReference type="EMBL" id="MBB4762754.1"/>
    </source>
</evidence>
<dbReference type="Proteomes" id="UP000578112">
    <property type="component" value="Unassembled WGS sequence"/>
</dbReference>
<feature type="signal peptide" evidence="2">
    <location>
        <begin position="1"/>
        <end position="33"/>
    </location>
</feature>
<proteinExistence type="predicted"/>
<dbReference type="RefSeq" id="WP_184994073.1">
    <property type="nucleotide sequence ID" value="NZ_JACHNH010000001.1"/>
</dbReference>
<comment type="caution">
    <text evidence="3">The sequence shown here is derived from an EMBL/GenBank/DDBJ whole genome shotgun (WGS) entry which is preliminary data.</text>
</comment>
<evidence type="ECO:0008006" key="5">
    <source>
        <dbReference type="Google" id="ProtNLM"/>
    </source>
</evidence>
<evidence type="ECO:0000256" key="2">
    <source>
        <dbReference type="SAM" id="SignalP"/>
    </source>
</evidence>
<accession>A0A7W7MQU1</accession>